<evidence type="ECO:0000256" key="1">
    <source>
        <dbReference type="ARBA" id="ARBA00022690"/>
    </source>
</evidence>
<dbReference type="AlphaFoldDB" id="A0A7W7Q5K2"/>
<keyword evidence="2" id="KW-0789">Thiol protease inhibitor</keyword>
<sequence>MTLALPENPATGFRWRLTSPLAVVSDEYFPSGTAPGGAGERVFVLLVAAAGRHEVLAELTRPWESTVKDVRTFVVDAS</sequence>
<dbReference type="SUPFAM" id="SSF141066">
    <property type="entry name" value="ICP-like"/>
    <property type="match status" value="1"/>
</dbReference>
<evidence type="ECO:0000256" key="2">
    <source>
        <dbReference type="ARBA" id="ARBA00022704"/>
    </source>
</evidence>
<name>A0A7W7Q5K2_9PSEU</name>
<protein>
    <submittedName>
        <fullName evidence="4">Putative secreted protein</fullName>
    </submittedName>
</protein>
<feature type="domain" description="Proteinase inhibitor I42 chagasin" evidence="3">
    <location>
        <begin position="1"/>
        <end position="75"/>
    </location>
</feature>
<dbReference type="InterPro" id="IPR036331">
    <property type="entry name" value="Chagasin-like_sf"/>
</dbReference>
<proteinExistence type="predicted"/>
<evidence type="ECO:0000313" key="4">
    <source>
        <dbReference type="EMBL" id="MBB4907136.1"/>
    </source>
</evidence>
<organism evidence="4 5">
    <name type="scientific">Actinophytocola algeriensis</name>
    <dbReference type="NCBI Taxonomy" id="1768010"/>
    <lineage>
        <taxon>Bacteria</taxon>
        <taxon>Bacillati</taxon>
        <taxon>Actinomycetota</taxon>
        <taxon>Actinomycetes</taxon>
        <taxon>Pseudonocardiales</taxon>
        <taxon>Pseudonocardiaceae</taxon>
    </lineage>
</organism>
<dbReference type="Gene3D" id="2.60.40.2020">
    <property type="match status" value="1"/>
</dbReference>
<evidence type="ECO:0000259" key="3">
    <source>
        <dbReference type="Pfam" id="PF09394"/>
    </source>
</evidence>
<dbReference type="Proteomes" id="UP000520767">
    <property type="component" value="Unassembled WGS sequence"/>
</dbReference>
<comment type="caution">
    <text evidence="4">The sequence shown here is derived from an EMBL/GenBank/DDBJ whole genome shotgun (WGS) entry which is preliminary data.</text>
</comment>
<dbReference type="GO" id="GO:0004869">
    <property type="term" value="F:cysteine-type endopeptidase inhibitor activity"/>
    <property type="evidence" value="ECO:0007669"/>
    <property type="project" value="UniProtKB-KW"/>
</dbReference>
<gene>
    <name evidence="4" type="ORF">FHR82_003356</name>
</gene>
<accession>A0A7W7Q5K2</accession>
<dbReference type="Pfam" id="PF09394">
    <property type="entry name" value="Inhibitor_I42"/>
    <property type="match status" value="1"/>
</dbReference>
<evidence type="ECO:0000313" key="5">
    <source>
        <dbReference type="Proteomes" id="UP000520767"/>
    </source>
</evidence>
<keyword evidence="5" id="KW-1185">Reference proteome</keyword>
<keyword evidence="1" id="KW-0646">Protease inhibitor</keyword>
<reference evidence="4 5" key="1">
    <citation type="submission" date="2020-08" db="EMBL/GenBank/DDBJ databases">
        <title>Genomic Encyclopedia of Type Strains, Phase III (KMG-III): the genomes of soil and plant-associated and newly described type strains.</title>
        <authorList>
            <person name="Whitman W."/>
        </authorList>
    </citation>
    <scope>NUCLEOTIDE SEQUENCE [LARGE SCALE GENOMIC DNA]</scope>
    <source>
        <strain evidence="4 5">CECT 8960</strain>
    </source>
</reference>
<dbReference type="EMBL" id="JACHJQ010000003">
    <property type="protein sequence ID" value="MBB4907136.1"/>
    <property type="molecule type" value="Genomic_DNA"/>
</dbReference>
<dbReference type="InterPro" id="IPR018990">
    <property type="entry name" value="Prot_inh_I42_chagasin"/>
</dbReference>